<dbReference type="PANTHER" id="PTHR30616:SF2">
    <property type="entry name" value="PURINE NUCLEOSIDE PHOSPHORYLASE LACC1"/>
    <property type="match status" value="1"/>
</dbReference>
<dbReference type="Gene3D" id="3.60.140.10">
    <property type="entry name" value="CNF1/YfiH-like putative cysteine hydrolases"/>
    <property type="match status" value="1"/>
</dbReference>
<keyword evidence="5" id="KW-0378">Hydrolase</keyword>
<keyword evidence="12" id="KW-1185">Reference proteome</keyword>
<evidence type="ECO:0000256" key="10">
    <source>
        <dbReference type="RuleBase" id="RU361274"/>
    </source>
</evidence>
<evidence type="ECO:0000256" key="6">
    <source>
        <dbReference type="ARBA" id="ARBA00022833"/>
    </source>
</evidence>
<keyword evidence="3" id="KW-0808">Transferase</keyword>
<evidence type="ECO:0000256" key="4">
    <source>
        <dbReference type="ARBA" id="ARBA00022723"/>
    </source>
</evidence>
<dbReference type="RefSeq" id="WP_173291192.1">
    <property type="nucleotide sequence ID" value="NZ_AP021888.1"/>
</dbReference>
<evidence type="ECO:0000256" key="5">
    <source>
        <dbReference type="ARBA" id="ARBA00022801"/>
    </source>
</evidence>
<keyword evidence="4" id="KW-0479">Metal-binding</keyword>
<comment type="catalytic activity">
    <reaction evidence="8">
        <text>adenosine + phosphate = alpha-D-ribose 1-phosphate + adenine</text>
        <dbReference type="Rhea" id="RHEA:27642"/>
        <dbReference type="ChEBI" id="CHEBI:16335"/>
        <dbReference type="ChEBI" id="CHEBI:16708"/>
        <dbReference type="ChEBI" id="CHEBI:43474"/>
        <dbReference type="ChEBI" id="CHEBI:57720"/>
        <dbReference type="EC" id="2.4.2.1"/>
    </reaction>
    <physiologicalReaction direction="left-to-right" evidence="8">
        <dbReference type="Rhea" id="RHEA:27643"/>
    </physiologicalReaction>
</comment>
<gene>
    <name evidence="11" type="ORF">THMIRHAT_11310</name>
</gene>
<evidence type="ECO:0000313" key="12">
    <source>
        <dbReference type="Proteomes" id="UP000501466"/>
    </source>
</evidence>
<protein>
    <recommendedName>
        <fullName evidence="10">Purine nucleoside phosphorylase</fullName>
    </recommendedName>
</protein>
<comment type="catalytic activity">
    <reaction evidence="1">
        <text>inosine + phosphate = alpha-D-ribose 1-phosphate + hypoxanthine</text>
        <dbReference type="Rhea" id="RHEA:27646"/>
        <dbReference type="ChEBI" id="CHEBI:17368"/>
        <dbReference type="ChEBI" id="CHEBI:17596"/>
        <dbReference type="ChEBI" id="CHEBI:43474"/>
        <dbReference type="ChEBI" id="CHEBI:57720"/>
        <dbReference type="EC" id="2.4.2.1"/>
    </reaction>
    <physiologicalReaction direction="left-to-right" evidence="1">
        <dbReference type="Rhea" id="RHEA:27647"/>
    </physiologicalReaction>
</comment>
<evidence type="ECO:0000256" key="7">
    <source>
        <dbReference type="ARBA" id="ARBA00047989"/>
    </source>
</evidence>
<accession>A0A6F8PMR6</accession>
<dbReference type="GO" id="GO:0005507">
    <property type="term" value="F:copper ion binding"/>
    <property type="evidence" value="ECO:0007669"/>
    <property type="project" value="TreeGrafter"/>
</dbReference>
<dbReference type="GO" id="GO:0017061">
    <property type="term" value="F:S-methyl-5-thioadenosine phosphorylase activity"/>
    <property type="evidence" value="ECO:0007669"/>
    <property type="project" value="UniProtKB-EC"/>
</dbReference>
<dbReference type="AlphaFoldDB" id="A0A6F8PMR6"/>
<evidence type="ECO:0000256" key="2">
    <source>
        <dbReference type="ARBA" id="ARBA00007353"/>
    </source>
</evidence>
<dbReference type="Pfam" id="PF02578">
    <property type="entry name" value="Cu-oxidase_4"/>
    <property type="match status" value="1"/>
</dbReference>
<name>A0A6F8PMR6_9GAMM</name>
<dbReference type="KEGG" id="tzo:THMIRHAT_11310"/>
<evidence type="ECO:0000313" key="11">
    <source>
        <dbReference type="EMBL" id="BBP43385.1"/>
    </source>
</evidence>
<evidence type="ECO:0000256" key="8">
    <source>
        <dbReference type="ARBA" id="ARBA00048968"/>
    </source>
</evidence>
<dbReference type="InterPro" id="IPR011324">
    <property type="entry name" value="Cytotoxic_necrot_fac-like_cat"/>
</dbReference>
<keyword evidence="6" id="KW-0862">Zinc</keyword>
<sequence length="257" mass="28477">MNDTQSVKWITPDWPAPLSVKSLVTTRQGGESLALFDGFNLALHVGDNPIHVMKNREQLQAQACLPSTPFWLNQQHTIDSVYISGDVLNKTPPIADASWTDLPGLVSVVMTADCLPILVTNHAGSLVCAIHAGWKGLADGIVEKTLKQLPEHPKNLLVWIGPAISQKHFEVGMDVYQAFCDKRQHLEAFFEPILTRPGYFLADLVSILKFILHELGVNDIYGGHLCSYADEALFYSYRRDGKTGRMASLIWLDAAKP</sequence>
<dbReference type="EMBL" id="AP021888">
    <property type="protein sequence ID" value="BBP43385.1"/>
    <property type="molecule type" value="Genomic_DNA"/>
</dbReference>
<dbReference type="NCBIfam" id="TIGR00726">
    <property type="entry name" value="peptidoglycan editing factor PgeF"/>
    <property type="match status" value="1"/>
</dbReference>
<dbReference type="SUPFAM" id="SSF64438">
    <property type="entry name" value="CNF1/YfiH-like putative cysteine hydrolases"/>
    <property type="match status" value="1"/>
</dbReference>
<dbReference type="InterPro" id="IPR003730">
    <property type="entry name" value="Cu_polyphenol_OxRdtase"/>
</dbReference>
<dbReference type="CDD" id="cd16833">
    <property type="entry name" value="YfiH"/>
    <property type="match status" value="1"/>
</dbReference>
<dbReference type="PANTHER" id="PTHR30616">
    <property type="entry name" value="UNCHARACTERIZED PROTEIN YFIH"/>
    <property type="match status" value="1"/>
</dbReference>
<comment type="catalytic activity">
    <reaction evidence="7">
        <text>adenosine + H2O + H(+) = inosine + NH4(+)</text>
        <dbReference type="Rhea" id="RHEA:24408"/>
        <dbReference type="ChEBI" id="CHEBI:15377"/>
        <dbReference type="ChEBI" id="CHEBI:15378"/>
        <dbReference type="ChEBI" id="CHEBI:16335"/>
        <dbReference type="ChEBI" id="CHEBI:17596"/>
        <dbReference type="ChEBI" id="CHEBI:28938"/>
        <dbReference type="EC" id="3.5.4.4"/>
    </reaction>
    <physiologicalReaction direction="left-to-right" evidence="7">
        <dbReference type="Rhea" id="RHEA:24409"/>
    </physiologicalReaction>
</comment>
<dbReference type="GO" id="GO:0016787">
    <property type="term" value="F:hydrolase activity"/>
    <property type="evidence" value="ECO:0007669"/>
    <property type="project" value="UniProtKB-KW"/>
</dbReference>
<evidence type="ECO:0000256" key="3">
    <source>
        <dbReference type="ARBA" id="ARBA00022679"/>
    </source>
</evidence>
<dbReference type="Proteomes" id="UP000501466">
    <property type="component" value="Chromosome"/>
</dbReference>
<proteinExistence type="inferred from homology"/>
<comment type="catalytic activity">
    <reaction evidence="9">
        <text>S-methyl-5'-thioadenosine + phosphate = 5-(methylsulfanyl)-alpha-D-ribose 1-phosphate + adenine</text>
        <dbReference type="Rhea" id="RHEA:11852"/>
        <dbReference type="ChEBI" id="CHEBI:16708"/>
        <dbReference type="ChEBI" id="CHEBI:17509"/>
        <dbReference type="ChEBI" id="CHEBI:43474"/>
        <dbReference type="ChEBI" id="CHEBI:58533"/>
        <dbReference type="EC" id="2.4.2.28"/>
    </reaction>
    <physiologicalReaction direction="left-to-right" evidence="9">
        <dbReference type="Rhea" id="RHEA:11853"/>
    </physiologicalReaction>
</comment>
<dbReference type="InterPro" id="IPR038371">
    <property type="entry name" value="Cu_polyphenol_OxRdtase_sf"/>
</dbReference>
<comment type="similarity">
    <text evidence="2 10">Belongs to the purine nucleoside phosphorylase YfiH/LACC1 family.</text>
</comment>
<organism evidence="11 12">
    <name type="scientific">Thiosulfativibrio zosterae</name>
    <dbReference type="NCBI Taxonomy" id="2675053"/>
    <lineage>
        <taxon>Bacteria</taxon>
        <taxon>Pseudomonadati</taxon>
        <taxon>Pseudomonadota</taxon>
        <taxon>Gammaproteobacteria</taxon>
        <taxon>Thiotrichales</taxon>
        <taxon>Piscirickettsiaceae</taxon>
        <taxon>Thiosulfativibrio</taxon>
    </lineage>
</organism>
<evidence type="ECO:0000256" key="1">
    <source>
        <dbReference type="ARBA" id="ARBA00000553"/>
    </source>
</evidence>
<evidence type="ECO:0000256" key="9">
    <source>
        <dbReference type="ARBA" id="ARBA00049893"/>
    </source>
</evidence>
<reference evidence="12" key="1">
    <citation type="submission" date="2019-11" db="EMBL/GenBank/DDBJ databases">
        <title>Isolation and characterization of two novel species in the genus Thiomicrorhabdus.</title>
        <authorList>
            <person name="Mochizuki J."/>
            <person name="Kojima H."/>
            <person name="Fukui M."/>
        </authorList>
    </citation>
    <scope>NUCLEOTIDE SEQUENCE [LARGE SCALE GENOMIC DNA]</scope>
    <source>
        <strain evidence="12">AkT22</strain>
    </source>
</reference>